<feature type="coiled-coil region" evidence="2">
    <location>
        <begin position="75"/>
        <end position="129"/>
    </location>
</feature>
<accession>A0A8S5QEP0</accession>
<organism evidence="4">
    <name type="scientific">Phage sp. ctSLR2</name>
    <dbReference type="NCBI Taxonomy" id="2825796"/>
    <lineage>
        <taxon>Viruses</taxon>
    </lineage>
</organism>
<keyword evidence="1" id="KW-1188">Viral release from host cell</keyword>
<proteinExistence type="predicted"/>
<evidence type="ECO:0000313" key="4">
    <source>
        <dbReference type="EMBL" id="DAE17418.1"/>
    </source>
</evidence>
<dbReference type="PANTHER" id="PTHR37813:SF1">
    <property type="entry name" value="FELS-2 PROPHAGE PROTEIN"/>
    <property type="match status" value="1"/>
</dbReference>
<reference evidence="4" key="1">
    <citation type="journal article" date="2021" name="Proc. Natl. Acad. Sci. U.S.A.">
        <title>A Catalog of Tens of Thousands of Viruses from Human Metagenomes Reveals Hidden Associations with Chronic Diseases.</title>
        <authorList>
            <person name="Tisza M.J."/>
            <person name="Buck C.B."/>
        </authorList>
    </citation>
    <scope>NUCLEOTIDE SEQUENCE</scope>
    <source>
        <strain evidence="4">CtSLR2</strain>
    </source>
</reference>
<protein>
    <submittedName>
        <fullName evidence="4">Minor tail protein</fullName>
    </submittedName>
</protein>
<dbReference type="InterPro" id="IPR010090">
    <property type="entry name" value="Phage_tape_meas"/>
</dbReference>
<dbReference type="NCBIfam" id="TIGR01760">
    <property type="entry name" value="tape_meas_TP901"/>
    <property type="match status" value="1"/>
</dbReference>
<dbReference type="EMBL" id="BK015640">
    <property type="protein sequence ID" value="DAE17418.1"/>
    <property type="molecule type" value="Genomic_DNA"/>
</dbReference>
<dbReference type="PANTHER" id="PTHR37813">
    <property type="entry name" value="FELS-2 PROPHAGE PROTEIN"/>
    <property type="match status" value="1"/>
</dbReference>
<feature type="coiled-coil region" evidence="2">
    <location>
        <begin position="987"/>
        <end position="1016"/>
    </location>
</feature>
<dbReference type="Pfam" id="PF10145">
    <property type="entry name" value="PhageMin_Tail"/>
    <property type="match status" value="1"/>
</dbReference>
<keyword evidence="2" id="KW-0175">Coiled coil</keyword>
<evidence type="ECO:0000256" key="2">
    <source>
        <dbReference type="SAM" id="Coils"/>
    </source>
</evidence>
<sequence>MGEFGISGLIKAGELEALDQCDVKLIKIKNTYVDVAKELAKGIKMEIETPKELDKLFALYSAQVATAEKTNTEFNVTLDKQKKVLQEVADNLQKQASASDLSAKDMKQLADANAKNAAALEKVAKAELAATKAQNSGNSTRRNANISEEERLRIIKDAITLTNREVHSIIEAETANKQLRQAVKLLRDTDADYITILARLNSTIDTNSNYSKKNSDAQTRQKLTVGAYREEVKLAILEIEKGNNRLQNFGTIASNAGKALSSQLSPGLNKVHDGMKNIVAGYVGGQAVINGIVALFTKLREGVGSIVEFEFANSRLAAILGTTSDNIKELTADAKRLGAMTKYTASEATELQIELAKLGFTRKEVLQATESVLRFAQATGAELGEAAALSGAALRMFDADTRETERYVSAMAVATTKSALSFNYLATALPIVGPVAKSFNFTIEDTLALLGKLADAGFDASMSATATRNILLNLADGSGKLALALGKPVKTLPDLVDGLKTLRDRGVDLNTTLELTDKRSVSAFNAFLTSADKLVPLREQITGVDEELAGMAHTMEDNVKGSIASLSSAWEALMLTFSNSKGTMKSVLDFLARGVRNIADDFKSLEDKETEAMQEALRGQREIASEFKIEERYINEIKEAWQGYMDSGMDSQEAFKKAVEEKKEYLNSEIKKYSEVADEAEFSYRKVTEAMQKSNMFTRAQSGTSMSTYNKQRDFQFGLWTEAEKNVKKYRYVLENVDAYESDYVKEHTEKVETTKVLTEKEKRELEKAAAEKRKIQESYQDSILALMNEGLDKELKKIGLEYSKKIATVKGYSKEEIATRENLAKEMQNAIQRFSIQYNANREKQDIANSLEVVQKGSKEELALKLRQLDLQREAEIDAAEKTGEDVFAIDQKYSNKKQLILEENAAYQIQFIAENAAAEQIIRDQTYQADMLSLKKQLAEKKITQREYAEQEYQLTLDYVRKSNEAAIDALELELKTDNLSSDDRAKIAEELQKLKAELAQKEAEAEIAAIEKVTKADEKSHKDRMRSLQDWLQTAQQAIGSIGDLIATVYDGQITKIEDEQDANNDAYDQDIERIEKKVEYGLLTEEEAEVKKRAAKEKTEAKNRELEKKKQELARKQAIWDKATSIAQAGIATALAITKSLPNFVLAAIVGAMGAIQVATIAATPIPSYAEGTKDGTHPGGKALVGDAGKREVVMYKGMAWITPDTPMLVDLPKGAQVFPDVDDFGSLDWQNNSFAPMFSFLRNSEKGGAGTTVYNDYSGLERRMDMTNNLLVQSIKQRRREAYKREFDLYILRNS</sequence>
<evidence type="ECO:0000259" key="3">
    <source>
        <dbReference type="Pfam" id="PF10145"/>
    </source>
</evidence>
<feature type="coiled-coil region" evidence="2">
    <location>
        <begin position="1061"/>
        <end position="1123"/>
    </location>
</feature>
<feature type="domain" description="Phage tail tape measure protein" evidence="3">
    <location>
        <begin position="332"/>
        <end position="487"/>
    </location>
</feature>
<evidence type="ECO:0000256" key="1">
    <source>
        <dbReference type="ARBA" id="ARBA00022612"/>
    </source>
</evidence>
<name>A0A8S5QEP0_9VIRU</name>